<organism evidence="2 3">
    <name type="scientific">Rhizocola hellebori</name>
    <dbReference type="NCBI Taxonomy" id="1392758"/>
    <lineage>
        <taxon>Bacteria</taxon>
        <taxon>Bacillati</taxon>
        <taxon>Actinomycetota</taxon>
        <taxon>Actinomycetes</taxon>
        <taxon>Micromonosporales</taxon>
        <taxon>Micromonosporaceae</taxon>
        <taxon>Rhizocola</taxon>
    </lineage>
</organism>
<dbReference type="Proteomes" id="UP000612899">
    <property type="component" value="Unassembled WGS sequence"/>
</dbReference>
<sequence length="321" mass="34600">MAFVGKGGSGKTTLAALMARHLVESTDKLLAIDADINQHLAAALGYTEDEAVLLPALGDHLDQIKDYLRGSNPRISSSKAMVKTTPPGPGSRLLTIGEHNPLYEAMVRRVGGVRLAVTGPFATEDLGVACYHSKVGAVELLLNHLVDGPGEYVVVDMTAGADSFASGLFTRFDMTFLVCEPTLRSVGVYRQYIGYARDYGVRVRVVGNKIDDQSDVDFLREHVGPDLLTWVGRSGFVKGMERGAPAGTIEPANRDALETLKAAVDSCTKNWSTYAQQAHEFHLRNASAWANAKVGEDLAGQIDPEFVLGATESRKDDQHVS</sequence>
<dbReference type="GO" id="GO:0016887">
    <property type="term" value="F:ATP hydrolysis activity"/>
    <property type="evidence" value="ECO:0007669"/>
    <property type="project" value="TreeGrafter"/>
</dbReference>
<comment type="caution">
    <text evidence="2">The sequence shown here is derived from an EMBL/GenBank/DDBJ whole genome shotgun (WGS) entry which is preliminary data.</text>
</comment>
<dbReference type="AlphaFoldDB" id="A0A8J3QFI9"/>
<dbReference type="GO" id="GO:0051782">
    <property type="term" value="P:negative regulation of cell division"/>
    <property type="evidence" value="ECO:0007669"/>
    <property type="project" value="TreeGrafter"/>
</dbReference>
<reference evidence="2" key="1">
    <citation type="submission" date="2021-01" db="EMBL/GenBank/DDBJ databases">
        <title>Whole genome shotgun sequence of Rhizocola hellebori NBRC 109834.</title>
        <authorList>
            <person name="Komaki H."/>
            <person name="Tamura T."/>
        </authorList>
    </citation>
    <scope>NUCLEOTIDE SEQUENCE</scope>
    <source>
        <strain evidence="2">NBRC 109834</strain>
    </source>
</reference>
<dbReference type="InterPro" id="IPR050625">
    <property type="entry name" value="ParA/MinD_ATPase"/>
</dbReference>
<evidence type="ECO:0000313" key="3">
    <source>
        <dbReference type="Proteomes" id="UP000612899"/>
    </source>
</evidence>
<dbReference type="GO" id="GO:0005829">
    <property type="term" value="C:cytosol"/>
    <property type="evidence" value="ECO:0007669"/>
    <property type="project" value="TreeGrafter"/>
</dbReference>
<dbReference type="GO" id="GO:0009898">
    <property type="term" value="C:cytoplasmic side of plasma membrane"/>
    <property type="evidence" value="ECO:0007669"/>
    <property type="project" value="TreeGrafter"/>
</dbReference>
<accession>A0A8J3QFI9</accession>
<dbReference type="PANTHER" id="PTHR43384:SF15">
    <property type="entry name" value="ATP-BINDING PROTEIN"/>
    <property type="match status" value="1"/>
</dbReference>
<dbReference type="Pfam" id="PF01656">
    <property type="entry name" value="CbiA"/>
    <property type="match status" value="1"/>
</dbReference>
<dbReference type="EMBL" id="BONY01000055">
    <property type="protein sequence ID" value="GIH08764.1"/>
    <property type="molecule type" value="Genomic_DNA"/>
</dbReference>
<dbReference type="InterPro" id="IPR027417">
    <property type="entry name" value="P-loop_NTPase"/>
</dbReference>
<feature type="domain" description="CobQ/CobB/MinD/ParA nucleotide binding" evidence="1">
    <location>
        <begin position="5"/>
        <end position="112"/>
    </location>
</feature>
<proteinExistence type="predicted"/>
<dbReference type="RefSeq" id="WP_239124229.1">
    <property type="nucleotide sequence ID" value="NZ_BONY01000055.1"/>
</dbReference>
<evidence type="ECO:0000313" key="2">
    <source>
        <dbReference type="EMBL" id="GIH08764.1"/>
    </source>
</evidence>
<keyword evidence="3" id="KW-1185">Reference proteome</keyword>
<dbReference type="PANTHER" id="PTHR43384">
    <property type="entry name" value="SEPTUM SITE-DETERMINING PROTEIN MIND HOMOLOG, CHLOROPLASTIC-RELATED"/>
    <property type="match status" value="1"/>
</dbReference>
<name>A0A8J3QFI9_9ACTN</name>
<dbReference type="SUPFAM" id="SSF52540">
    <property type="entry name" value="P-loop containing nucleoside triphosphate hydrolases"/>
    <property type="match status" value="1"/>
</dbReference>
<gene>
    <name evidence="2" type="primary">cooC</name>
    <name evidence="2" type="ORF">Rhe02_68310</name>
</gene>
<protein>
    <recommendedName>
        <fullName evidence="1">CobQ/CobB/MinD/ParA nucleotide binding domain-containing protein</fullName>
    </recommendedName>
</protein>
<evidence type="ECO:0000259" key="1">
    <source>
        <dbReference type="Pfam" id="PF01656"/>
    </source>
</evidence>
<dbReference type="InterPro" id="IPR002586">
    <property type="entry name" value="CobQ/CobB/MinD/ParA_Nub-bd_dom"/>
</dbReference>
<dbReference type="GO" id="GO:0005524">
    <property type="term" value="F:ATP binding"/>
    <property type="evidence" value="ECO:0007669"/>
    <property type="project" value="TreeGrafter"/>
</dbReference>
<dbReference type="Gene3D" id="3.40.50.300">
    <property type="entry name" value="P-loop containing nucleotide triphosphate hydrolases"/>
    <property type="match status" value="1"/>
</dbReference>